<gene>
    <name evidence="1" type="ORF">A0H81_12951</name>
</gene>
<organism evidence="1 2">
    <name type="scientific">Grifola frondosa</name>
    <name type="common">Maitake</name>
    <name type="synonym">Polyporus frondosus</name>
    <dbReference type="NCBI Taxonomy" id="5627"/>
    <lineage>
        <taxon>Eukaryota</taxon>
        <taxon>Fungi</taxon>
        <taxon>Dikarya</taxon>
        <taxon>Basidiomycota</taxon>
        <taxon>Agaricomycotina</taxon>
        <taxon>Agaricomycetes</taxon>
        <taxon>Polyporales</taxon>
        <taxon>Grifolaceae</taxon>
        <taxon>Grifola</taxon>
    </lineage>
</organism>
<feature type="non-terminal residue" evidence="1">
    <location>
        <position position="64"/>
    </location>
</feature>
<name>A0A1C7LRT2_GRIFR</name>
<evidence type="ECO:0000313" key="2">
    <source>
        <dbReference type="Proteomes" id="UP000092993"/>
    </source>
</evidence>
<proteinExistence type="predicted"/>
<sequence length="64" mass="6722">MFPLVASRIISAHHSTGLQRDYASAAISCFGLVFIQADRRYISDSVPTNVIAGKAATALSIAVA</sequence>
<reference evidence="1 2" key="1">
    <citation type="submission" date="2016-03" db="EMBL/GenBank/DDBJ databases">
        <title>Whole genome sequencing of Grifola frondosa 9006-11.</title>
        <authorList>
            <person name="Min B."/>
            <person name="Park H."/>
            <person name="Kim J.-G."/>
            <person name="Cho H."/>
            <person name="Oh Y.-L."/>
            <person name="Kong W.-S."/>
            <person name="Choi I.-G."/>
        </authorList>
    </citation>
    <scope>NUCLEOTIDE SEQUENCE [LARGE SCALE GENOMIC DNA]</scope>
    <source>
        <strain evidence="1 2">9006-11</strain>
    </source>
</reference>
<dbReference type="Proteomes" id="UP000092993">
    <property type="component" value="Unassembled WGS sequence"/>
</dbReference>
<comment type="caution">
    <text evidence="1">The sequence shown here is derived from an EMBL/GenBank/DDBJ whole genome shotgun (WGS) entry which is preliminary data.</text>
</comment>
<keyword evidence="2" id="KW-1185">Reference proteome</keyword>
<dbReference type="EMBL" id="LUGG01000025">
    <property type="protein sequence ID" value="OBZ67248.1"/>
    <property type="molecule type" value="Genomic_DNA"/>
</dbReference>
<protein>
    <submittedName>
        <fullName evidence="1">Uncharacterized protein</fullName>
    </submittedName>
</protein>
<accession>A0A1C7LRT2</accession>
<dbReference type="AlphaFoldDB" id="A0A1C7LRT2"/>
<evidence type="ECO:0000313" key="1">
    <source>
        <dbReference type="EMBL" id="OBZ67248.1"/>
    </source>
</evidence>